<reference evidence="2" key="1">
    <citation type="journal article" date="2020" name="Cell">
        <title>Large-Scale Comparative Analyses of Tick Genomes Elucidate Their Genetic Diversity and Vector Capacities.</title>
        <authorList>
            <consortium name="Tick Genome and Microbiome Consortium (TIGMIC)"/>
            <person name="Jia N."/>
            <person name="Wang J."/>
            <person name="Shi W."/>
            <person name="Du L."/>
            <person name="Sun Y."/>
            <person name="Zhan W."/>
            <person name="Jiang J.F."/>
            <person name="Wang Q."/>
            <person name="Zhang B."/>
            <person name="Ji P."/>
            <person name="Bell-Sakyi L."/>
            <person name="Cui X.M."/>
            <person name="Yuan T.T."/>
            <person name="Jiang B.G."/>
            <person name="Yang W.F."/>
            <person name="Lam T.T."/>
            <person name="Chang Q.C."/>
            <person name="Ding S.J."/>
            <person name="Wang X.J."/>
            <person name="Zhu J.G."/>
            <person name="Ruan X.D."/>
            <person name="Zhao L."/>
            <person name="Wei J.T."/>
            <person name="Ye R.Z."/>
            <person name="Que T.C."/>
            <person name="Du C.H."/>
            <person name="Zhou Y.H."/>
            <person name="Cheng J.X."/>
            <person name="Dai P.F."/>
            <person name="Guo W.B."/>
            <person name="Han X.H."/>
            <person name="Huang E.J."/>
            <person name="Li L.F."/>
            <person name="Wei W."/>
            <person name="Gao Y.C."/>
            <person name="Liu J.Z."/>
            <person name="Shao H.Z."/>
            <person name="Wang X."/>
            <person name="Wang C.C."/>
            <person name="Yang T.C."/>
            <person name="Huo Q.B."/>
            <person name="Li W."/>
            <person name="Chen H.Y."/>
            <person name="Chen S.E."/>
            <person name="Zhou L.G."/>
            <person name="Ni X.B."/>
            <person name="Tian J.H."/>
            <person name="Sheng Y."/>
            <person name="Liu T."/>
            <person name="Pan Y.S."/>
            <person name="Xia L.Y."/>
            <person name="Li J."/>
            <person name="Zhao F."/>
            <person name="Cao W.C."/>
        </authorList>
    </citation>
    <scope>NUCLEOTIDE SEQUENCE</scope>
    <source>
        <strain evidence="2">Rmic-2018</strain>
    </source>
</reference>
<evidence type="ECO:0000313" key="2">
    <source>
        <dbReference type="EMBL" id="KAH8021892.1"/>
    </source>
</evidence>
<sequence length="206" mass="22149">MRAGDRQSAVGVPPCCYRSPYRASRVVVVVVRRGRRPTECTPPLFREPTSNGDSSAVRPGPVAPTAFPPGSATQRETSPFSRGRPFVRVVSSPSPPLGTATRRLECRPAVFLEPLADSQSLPLFFMLLRSHCLSATTVSPPAVSCQLLAWLQPPHLRVFADEAVVAMLSFVSTTSRGREDVADVTAAIDPVFRDLAFGELGMSSGL</sequence>
<evidence type="ECO:0000313" key="3">
    <source>
        <dbReference type="Proteomes" id="UP000821866"/>
    </source>
</evidence>
<evidence type="ECO:0000256" key="1">
    <source>
        <dbReference type="SAM" id="MobiDB-lite"/>
    </source>
</evidence>
<comment type="caution">
    <text evidence="2">The sequence shown here is derived from an EMBL/GenBank/DDBJ whole genome shotgun (WGS) entry which is preliminary data.</text>
</comment>
<reference evidence="2" key="2">
    <citation type="submission" date="2021-09" db="EMBL/GenBank/DDBJ databases">
        <authorList>
            <person name="Jia N."/>
            <person name="Wang J."/>
            <person name="Shi W."/>
            <person name="Du L."/>
            <person name="Sun Y."/>
            <person name="Zhan W."/>
            <person name="Jiang J."/>
            <person name="Wang Q."/>
            <person name="Zhang B."/>
            <person name="Ji P."/>
            <person name="Sakyi L.B."/>
            <person name="Cui X."/>
            <person name="Yuan T."/>
            <person name="Jiang B."/>
            <person name="Yang W."/>
            <person name="Lam T.T.-Y."/>
            <person name="Chang Q."/>
            <person name="Ding S."/>
            <person name="Wang X."/>
            <person name="Zhu J."/>
            <person name="Ruan X."/>
            <person name="Zhao L."/>
            <person name="Wei J."/>
            <person name="Que T."/>
            <person name="Du C."/>
            <person name="Cheng J."/>
            <person name="Dai P."/>
            <person name="Han X."/>
            <person name="Huang E."/>
            <person name="Gao Y."/>
            <person name="Liu J."/>
            <person name="Shao H."/>
            <person name="Ye R."/>
            <person name="Li L."/>
            <person name="Wei W."/>
            <person name="Wang X."/>
            <person name="Wang C."/>
            <person name="Huo Q."/>
            <person name="Li W."/>
            <person name="Guo W."/>
            <person name="Chen H."/>
            <person name="Chen S."/>
            <person name="Zhou L."/>
            <person name="Zhou L."/>
            <person name="Ni X."/>
            <person name="Tian J."/>
            <person name="Zhou Y."/>
            <person name="Sheng Y."/>
            <person name="Liu T."/>
            <person name="Pan Y."/>
            <person name="Xia L."/>
            <person name="Li J."/>
            <person name="Zhao F."/>
            <person name="Cao W."/>
        </authorList>
    </citation>
    <scope>NUCLEOTIDE SEQUENCE</scope>
    <source>
        <strain evidence="2">Rmic-2018</strain>
        <tissue evidence="2">Larvae</tissue>
    </source>
</reference>
<organism evidence="2 3">
    <name type="scientific">Rhipicephalus microplus</name>
    <name type="common">Cattle tick</name>
    <name type="synonym">Boophilus microplus</name>
    <dbReference type="NCBI Taxonomy" id="6941"/>
    <lineage>
        <taxon>Eukaryota</taxon>
        <taxon>Metazoa</taxon>
        <taxon>Ecdysozoa</taxon>
        <taxon>Arthropoda</taxon>
        <taxon>Chelicerata</taxon>
        <taxon>Arachnida</taxon>
        <taxon>Acari</taxon>
        <taxon>Parasitiformes</taxon>
        <taxon>Ixodida</taxon>
        <taxon>Ixodoidea</taxon>
        <taxon>Ixodidae</taxon>
        <taxon>Rhipicephalinae</taxon>
        <taxon>Rhipicephalus</taxon>
        <taxon>Boophilus</taxon>
    </lineage>
</organism>
<dbReference type="AlphaFoldDB" id="A0A9J6DI36"/>
<feature type="region of interest" description="Disordered" evidence="1">
    <location>
        <begin position="38"/>
        <end position="85"/>
    </location>
</feature>
<dbReference type="EMBL" id="JABSTU010000009">
    <property type="protein sequence ID" value="KAH8021892.1"/>
    <property type="molecule type" value="Genomic_DNA"/>
</dbReference>
<accession>A0A9J6DI36</accession>
<dbReference type="Proteomes" id="UP000821866">
    <property type="component" value="Chromosome 7"/>
</dbReference>
<keyword evidence="3" id="KW-1185">Reference proteome</keyword>
<gene>
    <name evidence="2" type="ORF">HPB51_018741</name>
</gene>
<protein>
    <submittedName>
        <fullName evidence="2">Uncharacterized protein</fullName>
    </submittedName>
</protein>
<proteinExistence type="predicted"/>
<name>A0A9J6DI36_RHIMP</name>